<dbReference type="OrthoDB" id="10249205at2759"/>
<dbReference type="GO" id="GO:0006261">
    <property type="term" value="P:DNA-templated DNA replication"/>
    <property type="evidence" value="ECO:0007669"/>
    <property type="project" value="TreeGrafter"/>
</dbReference>
<dbReference type="Gene3D" id="3.40.50.300">
    <property type="entry name" value="P-loop containing nucleotide triphosphate hydrolases"/>
    <property type="match status" value="1"/>
</dbReference>
<evidence type="ECO:0000256" key="3">
    <source>
        <dbReference type="ARBA" id="ARBA00022741"/>
    </source>
</evidence>
<dbReference type="CDD" id="cd00009">
    <property type="entry name" value="AAA"/>
    <property type="match status" value="1"/>
</dbReference>
<keyword evidence="3" id="KW-0547">Nucleotide-binding</keyword>
<dbReference type="GO" id="GO:0016887">
    <property type="term" value="F:ATP hydrolysis activity"/>
    <property type="evidence" value="ECO:0007669"/>
    <property type="project" value="InterPro"/>
</dbReference>
<dbReference type="Proteomes" id="UP000008281">
    <property type="component" value="Unassembled WGS sequence"/>
</dbReference>
<dbReference type="GO" id="GO:0005663">
    <property type="term" value="C:DNA replication factor C complex"/>
    <property type="evidence" value="ECO:0007669"/>
    <property type="project" value="TreeGrafter"/>
</dbReference>
<evidence type="ECO:0000256" key="2">
    <source>
        <dbReference type="ARBA" id="ARBA00022705"/>
    </source>
</evidence>
<name>E3MCH9_CAERE</name>
<dbReference type="InterPro" id="IPR003593">
    <property type="entry name" value="AAA+_ATPase"/>
</dbReference>
<gene>
    <name evidence="6" type="primary">Cre-rfc-4</name>
    <name evidence="6" type="ORF">CRE_20277</name>
</gene>
<protein>
    <submittedName>
        <fullName evidence="6">CRE-RFC-4 protein</fullName>
    </submittedName>
</protein>
<dbReference type="STRING" id="31234.E3MCH9"/>
<dbReference type="HOGENOM" id="CLU_042324_1_1_1"/>
<dbReference type="PANTHER" id="PTHR11669:SF20">
    <property type="entry name" value="REPLICATION FACTOR C SUBUNIT 4"/>
    <property type="match status" value="1"/>
</dbReference>
<evidence type="ECO:0000256" key="1">
    <source>
        <dbReference type="ARBA" id="ARBA00005378"/>
    </source>
</evidence>
<dbReference type="Pfam" id="PF21960">
    <property type="entry name" value="RCF1-5-like_lid"/>
    <property type="match status" value="1"/>
</dbReference>
<accession>E3MCH9</accession>
<sequence length="362" mass="40965">MAEQIQVDNKKSKVLTWTEKYRPKTLDDIAHQDEVVTMLKGALQGKDLPHLLFYGPPGTGKTSTALAFCRQLFPRNIFQDRVLDLNASDERGISVVRQKVSRFIVLLSNHSLQIQSFSKTTLSTNCKEDVLKLKIIILDEVDAMTREAQAAMRRVIEDFSKTTRFILICNYVSRLIPPVVSRCAKFRFKSLPSEVQVQRLRTICDAEETPMSNDELMQVMEYSEGDLRRAVCTLQSLAPILRSGDENARNCYLRGSSDSALISNLCKSVRVSNVPQIISLTKSITKSCTGVAFMRHCFQQMLQENIINDENIAVMGKLVAVSFCPEARVNFTIQTCEKRILDGCDLENNLLNFLLTLRETIQ</sequence>
<dbReference type="PANTHER" id="PTHR11669">
    <property type="entry name" value="REPLICATION FACTOR C / DNA POLYMERASE III GAMMA-TAU SUBUNIT"/>
    <property type="match status" value="1"/>
</dbReference>
<evidence type="ECO:0000256" key="4">
    <source>
        <dbReference type="ARBA" id="ARBA00022840"/>
    </source>
</evidence>
<dbReference type="Gene3D" id="1.10.8.60">
    <property type="match status" value="1"/>
</dbReference>
<keyword evidence="4" id="KW-0067">ATP-binding</keyword>
<dbReference type="SUPFAM" id="SSF52540">
    <property type="entry name" value="P-loop containing nucleoside triphosphate hydrolases"/>
    <property type="match status" value="1"/>
</dbReference>
<evidence type="ECO:0000313" key="7">
    <source>
        <dbReference type="Proteomes" id="UP000008281"/>
    </source>
</evidence>
<dbReference type="GO" id="GO:0005634">
    <property type="term" value="C:nucleus"/>
    <property type="evidence" value="ECO:0007669"/>
    <property type="project" value="TreeGrafter"/>
</dbReference>
<evidence type="ECO:0000259" key="5">
    <source>
        <dbReference type="SMART" id="SM00382"/>
    </source>
</evidence>
<keyword evidence="2" id="KW-0235">DNA replication</keyword>
<dbReference type="InterPro" id="IPR050238">
    <property type="entry name" value="DNA_Rep/Repair_Clamp_Loader"/>
</dbReference>
<reference evidence="6" key="1">
    <citation type="submission" date="2007-07" db="EMBL/GenBank/DDBJ databases">
        <title>PCAP assembly of the Caenorhabditis remanei genome.</title>
        <authorList>
            <consortium name="The Caenorhabditis remanei Sequencing Consortium"/>
            <person name="Wilson R.K."/>
        </authorList>
    </citation>
    <scope>NUCLEOTIDE SEQUENCE [LARGE SCALE GENOMIC DNA]</scope>
    <source>
        <strain evidence="6">PB4641</strain>
    </source>
</reference>
<keyword evidence="7" id="KW-1185">Reference proteome</keyword>
<dbReference type="FunFam" id="1.10.8.60:FF:000012">
    <property type="entry name" value="Replication factor C subunit 4"/>
    <property type="match status" value="1"/>
</dbReference>
<dbReference type="InterPro" id="IPR027417">
    <property type="entry name" value="P-loop_NTPase"/>
</dbReference>
<dbReference type="SMART" id="SM00382">
    <property type="entry name" value="AAA"/>
    <property type="match status" value="1"/>
</dbReference>
<dbReference type="AlphaFoldDB" id="E3MCH9"/>
<comment type="similarity">
    <text evidence="1">Belongs to the activator 1 small subunits family.</text>
</comment>
<feature type="domain" description="AAA+ ATPase" evidence="5">
    <location>
        <begin position="47"/>
        <end position="194"/>
    </location>
</feature>
<dbReference type="OMA" id="VATCEKR"/>
<dbReference type="InterPro" id="IPR047854">
    <property type="entry name" value="RFC_lid"/>
</dbReference>
<dbReference type="GO" id="GO:0003689">
    <property type="term" value="F:DNA clamp loader activity"/>
    <property type="evidence" value="ECO:0007669"/>
    <property type="project" value="TreeGrafter"/>
</dbReference>
<organism evidence="7">
    <name type="scientific">Caenorhabditis remanei</name>
    <name type="common">Caenorhabditis vulgaris</name>
    <dbReference type="NCBI Taxonomy" id="31234"/>
    <lineage>
        <taxon>Eukaryota</taxon>
        <taxon>Metazoa</taxon>
        <taxon>Ecdysozoa</taxon>
        <taxon>Nematoda</taxon>
        <taxon>Chromadorea</taxon>
        <taxon>Rhabditida</taxon>
        <taxon>Rhabditina</taxon>
        <taxon>Rhabditomorpha</taxon>
        <taxon>Rhabditoidea</taxon>
        <taxon>Rhabditidae</taxon>
        <taxon>Peloderinae</taxon>
        <taxon>Caenorhabditis</taxon>
    </lineage>
</organism>
<dbReference type="GO" id="GO:0006281">
    <property type="term" value="P:DNA repair"/>
    <property type="evidence" value="ECO:0007669"/>
    <property type="project" value="TreeGrafter"/>
</dbReference>
<dbReference type="InParanoid" id="E3MCH9"/>
<dbReference type="FunCoup" id="E3MCH9">
    <property type="interactions" value="2109"/>
</dbReference>
<dbReference type="InterPro" id="IPR003959">
    <property type="entry name" value="ATPase_AAA_core"/>
</dbReference>
<dbReference type="eggNOG" id="KOG0989">
    <property type="taxonomic scope" value="Eukaryota"/>
</dbReference>
<dbReference type="GO" id="GO:0005524">
    <property type="term" value="F:ATP binding"/>
    <property type="evidence" value="ECO:0007669"/>
    <property type="project" value="UniProtKB-KW"/>
</dbReference>
<evidence type="ECO:0000313" key="6">
    <source>
        <dbReference type="EMBL" id="EFO98477.1"/>
    </source>
</evidence>
<dbReference type="CDD" id="cd18140">
    <property type="entry name" value="HLD_clamp_RFC"/>
    <property type="match status" value="1"/>
</dbReference>
<dbReference type="EMBL" id="DS268435">
    <property type="protein sequence ID" value="EFO98477.1"/>
    <property type="molecule type" value="Genomic_DNA"/>
</dbReference>
<dbReference type="Pfam" id="PF00004">
    <property type="entry name" value="AAA"/>
    <property type="match status" value="1"/>
</dbReference>
<dbReference type="FunFam" id="3.40.50.300:FF:000952">
    <property type="entry name" value="Replication factor C subunit 2"/>
    <property type="match status" value="1"/>
</dbReference>
<proteinExistence type="inferred from homology"/>